<dbReference type="RefSeq" id="WP_341372554.1">
    <property type="nucleotide sequence ID" value="NZ_JBBUTF010000002.1"/>
</dbReference>
<keyword evidence="1" id="KW-0812">Transmembrane</keyword>
<keyword evidence="1" id="KW-1133">Transmembrane helix</keyword>
<dbReference type="InterPro" id="IPR052959">
    <property type="entry name" value="Inner_membrane_assoc"/>
</dbReference>
<dbReference type="EMBL" id="JBBUTF010000002">
    <property type="protein sequence ID" value="MEK8024782.1"/>
    <property type="molecule type" value="Genomic_DNA"/>
</dbReference>
<reference evidence="2 3" key="1">
    <citation type="submission" date="2024-04" db="EMBL/GenBank/DDBJ databases">
        <title>Novel species of the genus Ideonella isolated from streams.</title>
        <authorList>
            <person name="Lu H."/>
        </authorList>
    </citation>
    <scope>NUCLEOTIDE SEQUENCE [LARGE SCALE GENOMIC DNA]</scope>
    <source>
        <strain evidence="2 3">BYS139W</strain>
    </source>
</reference>
<proteinExistence type="predicted"/>
<feature type="transmembrane region" description="Helical" evidence="1">
    <location>
        <begin position="58"/>
        <end position="83"/>
    </location>
</feature>
<feature type="transmembrane region" description="Helical" evidence="1">
    <location>
        <begin position="25"/>
        <end position="46"/>
    </location>
</feature>
<dbReference type="Pfam" id="PF04341">
    <property type="entry name" value="DUF485"/>
    <property type="match status" value="1"/>
</dbReference>
<dbReference type="PANTHER" id="PTHR38598">
    <property type="entry name" value="INNER MEMBRANE PROTEIN YJCH"/>
    <property type="match status" value="1"/>
</dbReference>
<gene>
    <name evidence="2" type="ORF">AACH11_02210</name>
</gene>
<comment type="caution">
    <text evidence="2">The sequence shown here is derived from an EMBL/GenBank/DDBJ whole genome shotgun (WGS) entry which is preliminary data.</text>
</comment>
<evidence type="ECO:0000256" key="1">
    <source>
        <dbReference type="SAM" id="Phobius"/>
    </source>
</evidence>
<protein>
    <submittedName>
        <fullName evidence="2">DUF485 domain-containing protein</fullName>
    </submittedName>
</protein>
<evidence type="ECO:0000313" key="3">
    <source>
        <dbReference type="Proteomes" id="UP001368500"/>
    </source>
</evidence>
<accession>A0ABU9B6Z1</accession>
<evidence type="ECO:0000313" key="2">
    <source>
        <dbReference type="EMBL" id="MEK8024782.1"/>
    </source>
</evidence>
<dbReference type="PANTHER" id="PTHR38598:SF1">
    <property type="entry name" value="INNER MEMBRANE PROTEIN YJCH"/>
    <property type="match status" value="1"/>
</dbReference>
<name>A0ABU9B6Z1_9BURK</name>
<keyword evidence="1" id="KW-0472">Membrane</keyword>
<organism evidence="2 3">
    <name type="scientific">Pseudaquabacterium rugosum</name>
    <dbReference type="NCBI Taxonomy" id="2984194"/>
    <lineage>
        <taxon>Bacteria</taxon>
        <taxon>Pseudomonadati</taxon>
        <taxon>Pseudomonadota</taxon>
        <taxon>Betaproteobacteria</taxon>
        <taxon>Burkholderiales</taxon>
        <taxon>Sphaerotilaceae</taxon>
        <taxon>Pseudaquabacterium</taxon>
    </lineage>
</organism>
<dbReference type="Proteomes" id="UP001368500">
    <property type="component" value="Unassembled WGS sequence"/>
</dbReference>
<keyword evidence="3" id="KW-1185">Reference proteome</keyword>
<sequence length="106" mass="11758">MSADTTRRIQAHPLFATLVAQRRRWSVVLTLSVMGLFYGLVLLVAFEPSVMAVRLGEGSMLTLGVALIFSLFALFWLLTALYVRQANTRFDALNRALLDAARDGGR</sequence>
<dbReference type="InterPro" id="IPR007436">
    <property type="entry name" value="DUF485"/>
</dbReference>